<dbReference type="Pfam" id="PF00078">
    <property type="entry name" value="RVT_1"/>
    <property type="match status" value="1"/>
</dbReference>
<evidence type="ECO:0000313" key="2">
    <source>
        <dbReference type="EMBL" id="GBM37967.1"/>
    </source>
</evidence>
<feature type="domain" description="Reverse transcriptase" evidence="1">
    <location>
        <begin position="73"/>
        <end position="188"/>
    </location>
</feature>
<dbReference type="Proteomes" id="UP000499080">
    <property type="component" value="Unassembled WGS sequence"/>
</dbReference>
<dbReference type="InterPro" id="IPR000477">
    <property type="entry name" value="RT_dom"/>
</dbReference>
<keyword evidence="3" id="KW-1185">Reference proteome</keyword>
<gene>
    <name evidence="2" type="ORF">AVEN_171157_1</name>
</gene>
<dbReference type="PANTHER" id="PTHR47331">
    <property type="entry name" value="PHD-TYPE DOMAIN-CONTAINING PROTEIN"/>
    <property type="match status" value="1"/>
</dbReference>
<organism evidence="2 3">
    <name type="scientific">Araneus ventricosus</name>
    <name type="common">Orbweaver spider</name>
    <name type="synonym">Epeira ventricosa</name>
    <dbReference type="NCBI Taxonomy" id="182803"/>
    <lineage>
        <taxon>Eukaryota</taxon>
        <taxon>Metazoa</taxon>
        <taxon>Ecdysozoa</taxon>
        <taxon>Arthropoda</taxon>
        <taxon>Chelicerata</taxon>
        <taxon>Arachnida</taxon>
        <taxon>Araneae</taxon>
        <taxon>Araneomorphae</taxon>
        <taxon>Entelegynae</taxon>
        <taxon>Araneoidea</taxon>
        <taxon>Araneidae</taxon>
        <taxon>Araneus</taxon>
    </lineage>
</organism>
<dbReference type="SUPFAM" id="SSF56672">
    <property type="entry name" value="DNA/RNA polymerases"/>
    <property type="match status" value="1"/>
</dbReference>
<accession>A0A4Y2FAC6</accession>
<proteinExistence type="predicted"/>
<dbReference type="GO" id="GO:0071897">
    <property type="term" value="P:DNA biosynthetic process"/>
    <property type="evidence" value="ECO:0007669"/>
    <property type="project" value="UniProtKB-ARBA"/>
</dbReference>
<sequence>MIVVPESELDKPNSYYLPHHAVLRDSSSTTKLRVVFDGSCKTSSGHSLNDCLMVGPRVQPDLFPILIQFRVFQVAVCADVEKMFRQIKVHEDDVDWQRILWRNSPEDAIREYRLVTVTYGTACAPFLSTRTLRQLALDEVKDYPLASKATLCNFYVDDLLGGAGSREEAIQLVTEMQAMMKKGGFHLRKWISNEPSIFREVFIDSQEKEFVHLDDGYCKVLGLG</sequence>
<reference evidence="2 3" key="1">
    <citation type="journal article" date="2019" name="Sci. Rep.">
        <title>Orb-weaving spider Araneus ventricosus genome elucidates the spidroin gene catalogue.</title>
        <authorList>
            <person name="Kono N."/>
            <person name="Nakamura H."/>
            <person name="Ohtoshi R."/>
            <person name="Moran D.A.P."/>
            <person name="Shinohara A."/>
            <person name="Yoshida Y."/>
            <person name="Fujiwara M."/>
            <person name="Mori M."/>
            <person name="Tomita M."/>
            <person name="Arakawa K."/>
        </authorList>
    </citation>
    <scope>NUCLEOTIDE SEQUENCE [LARGE SCALE GENOMIC DNA]</scope>
</reference>
<dbReference type="OrthoDB" id="6431677at2759"/>
<dbReference type="CDD" id="cd01644">
    <property type="entry name" value="RT_pepA17"/>
    <property type="match status" value="1"/>
</dbReference>
<dbReference type="InterPro" id="IPR043502">
    <property type="entry name" value="DNA/RNA_pol_sf"/>
</dbReference>
<comment type="caution">
    <text evidence="2">The sequence shown here is derived from an EMBL/GenBank/DDBJ whole genome shotgun (WGS) entry which is preliminary data.</text>
</comment>
<name>A0A4Y2FAC6_ARAVE</name>
<dbReference type="AlphaFoldDB" id="A0A4Y2FAC6"/>
<evidence type="ECO:0000313" key="3">
    <source>
        <dbReference type="Proteomes" id="UP000499080"/>
    </source>
</evidence>
<dbReference type="EMBL" id="BGPR01000855">
    <property type="protein sequence ID" value="GBM37967.1"/>
    <property type="molecule type" value="Genomic_DNA"/>
</dbReference>
<evidence type="ECO:0000259" key="1">
    <source>
        <dbReference type="Pfam" id="PF00078"/>
    </source>
</evidence>
<protein>
    <recommendedName>
        <fullName evidence="1">Reverse transcriptase domain-containing protein</fullName>
    </recommendedName>
</protein>